<proteinExistence type="predicted"/>
<dbReference type="InterPro" id="IPR002560">
    <property type="entry name" value="Transposase_DDE"/>
</dbReference>
<dbReference type="NCBIfam" id="NF033550">
    <property type="entry name" value="transpos_ISL3"/>
    <property type="match status" value="1"/>
</dbReference>
<evidence type="ECO:0000313" key="4">
    <source>
        <dbReference type="Proteomes" id="UP000679690"/>
    </source>
</evidence>
<comment type="caution">
    <text evidence="3">The sequence shown here is derived from an EMBL/GenBank/DDBJ whole genome shotgun (WGS) entry which is preliminary data.</text>
</comment>
<evidence type="ECO:0000259" key="2">
    <source>
        <dbReference type="Pfam" id="PF14690"/>
    </source>
</evidence>
<evidence type="ECO:0000259" key="1">
    <source>
        <dbReference type="Pfam" id="PF01610"/>
    </source>
</evidence>
<dbReference type="EMBL" id="JAGFNS010000023">
    <property type="protein sequence ID" value="MBO3741786.1"/>
    <property type="molecule type" value="Genomic_DNA"/>
</dbReference>
<dbReference type="PANTHER" id="PTHR33498">
    <property type="entry name" value="TRANSPOSASE FOR INSERTION SEQUENCE ELEMENT IS1557"/>
    <property type="match status" value="1"/>
</dbReference>
<organism evidence="3 4">
    <name type="scientific">Actinoplanes flavus</name>
    <dbReference type="NCBI Taxonomy" id="2820290"/>
    <lineage>
        <taxon>Bacteria</taxon>
        <taxon>Bacillati</taxon>
        <taxon>Actinomycetota</taxon>
        <taxon>Actinomycetes</taxon>
        <taxon>Micromonosporales</taxon>
        <taxon>Micromonosporaceae</taxon>
        <taxon>Actinoplanes</taxon>
    </lineage>
</organism>
<keyword evidence="4" id="KW-1185">Reference proteome</keyword>
<dbReference type="InterPro" id="IPR029261">
    <property type="entry name" value="Transposase_Znf"/>
</dbReference>
<evidence type="ECO:0000313" key="3">
    <source>
        <dbReference type="EMBL" id="MBO3741786.1"/>
    </source>
</evidence>
<feature type="domain" description="Transposase IS204/IS1001/IS1096/IS1165 zinc-finger" evidence="2">
    <location>
        <begin position="18"/>
        <end position="62"/>
    </location>
</feature>
<protein>
    <submittedName>
        <fullName evidence="3">ISL3 family transposase</fullName>
    </submittedName>
</protein>
<dbReference type="Pfam" id="PF14690">
    <property type="entry name" value="Zn_ribbon_ISL3"/>
    <property type="match status" value="1"/>
</dbReference>
<dbReference type="Proteomes" id="UP000679690">
    <property type="component" value="Unassembled WGS sequence"/>
</dbReference>
<sequence length="283" mass="30872">MERSNAGLQLWASVRDRTAVCPTCGTATGRVHGRYLRQLTDTPVAGQPARILLRVRRFICANTSCVVRTFVEQVDGLTRRRLRSTDGLRQMLTAIGLALAGRAGTRLAAVLGVLTSRSSLLRLVRALPDPPQRPVAVLGVDDFAIRRGHHYGTVLIDCETGQVIDLLVGRDAAPLAGWLAAHATPQVICRDRASAYAEAARASAPDAVQVADRFHLWANLATAVERCVARHKACLQEPAAVQAVHQPEAVTETPEPAGAMAQRRREHHKLVHDQWALRRARRG</sequence>
<dbReference type="InterPro" id="IPR047951">
    <property type="entry name" value="Transpos_ISL3"/>
</dbReference>
<dbReference type="RefSeq" id="WP_208470926.1">
    <property type="nucleotide sequence ID" value="NZ_JAGFNS010000023.1"/>
</dbReference>
<dbReference type="PANTHER" id="PTHR33498:SF1">
    <property type="entry name" value="TRANSPOSASE FOR INSERTION SEQUENCE ELEMENT IS1557"/>
    <property type="match status" value="1"/>
</dbReference>
<reference evidence="3 4" key="1">
    <citation type="submission" date="2021-03" db="EMBL/GenBank/DDBJ databases">
        <title>Actinoplanes flavus sp. nov., a novel actinomycete isolated from Coconut Palm rhizosphere soil.</title>
        <authorList>
            <person name="Luo X."/>
        </authorList>
    </citation>
    <scope>NUCLEOTIDE SEQUENCE [LARGE SCALE GENOMIC DNA]</scope>
    <source>
        <strain evidence="3 4">NEAU-H7</strain>
    </source>
</reference>
<feature type="domain" description="Transposase IS204/IS1001/IS1096/IS1165 DDE" evidence="1">
    <location>
        <begin position="138"/>
        <end position="251"/>
    </location>
</feature>
<dbReference type="Pfam" id="PF01610">
    <property type="entry name" value="DDE_Tnp_ISL3"/>
    <property type="match status" value="1"/>
</dbReference>
<accession>A0ABS3UTA0</accession>
<gene>
    <name evidence="3" type="ORF">J5X75_30180</name>
</gene>
<name>A0ABS3UTA0_9ACTN</name>